<gene>
    <name evidence="2" type="ORF">DMB68_00465</name>
</gene>
<proteinExistence type="predicted"/>
<organism evidence="2 3">
    <name type="scientific">Flavobacterium hydrophilum</name>
    <dbReference type="NCBI Taxonomy" id="2211445"/>
    <lineage>
        <taxon>Bacteria</taxon>
        <taxon>Pseudomonadati</taxon>
        <taxon>Bacteroidota</taxon>
        <taxon>Flavobacteriia</taxon>
        <taxon>Flavobacteriales</taxon>
        <taxon>Flavobacteriaceae</taxon>
        <taxon>Flavobacterium</taxon>
    </lineage>
</organism>
<dbReference type="EMBL" id="QJHL01000001">
    <property type="protein sequence ID" value="PXY45702.1"/>
    <property type="molecule type" value="Genomic_DNA"/>
</dbReference>
<evidence type="ECO:0000313" key="2">
    <source>
        <dbReference type="EMBL" id="PXY45702.1"/>
    </source>
</evidence>
<keyword evidence="1" id="KW-0472">Membrane</keyword>
<dbReference type="Proteomes" id="UP000247681">
    <property type="component" value="Unassembled WGS sequence"/>
</dbReference>
<feature type="transmembrane region" description="Helical" evidence="1">
    <location>
        <begin position="130"/>
        <end position="148"/>
    </location>
</feature>
<accession>A0A2V4C4U9</accession>
<feature type="transmembrane region" description="Helical" evidence="1">
    <location>
        <begin position="108"/>
        <end position="124"/>
    </location>
</feature>
<evidence type="ECO:0008006" key="4">
    <source>
        <dbReference type="Google" id="ProtNLM"/>
    </source>
</evidence>
<keyword evidence="3" id="KW-1185">Reference proteome</keyword>
<evidence type="ECO:0000256" key="1">
    <source>
        <dbReference type="SAM" id="Phobius"/>
    </source>
</evidence>
<evidence type="ECO:0000313" key="3">
    <source>
        <dbReference type="Proteomes" id="UP000247681"/>
    </source>
</evidence>
<sequence>MMQTYSIETSNGNKQDLLIDSRTSIYSDVFSELKKQEAFVFGLGASGKTKTSLTEVSYADFDKIYKEGRRRTESGMLNYIQWGGMIGGLVYFLLFVKASFLGIYRSRNWFCVMLGIWVAFKGLFSFIEDATYFSVSSIFIFFAIGICMSKKIRQLDDLEIKVFFKKTLKFN</sequence>
<dbReference type="AlphaFoldDB" id="A0A2V4C4U9"/>
<protein>
    <recommendedName>
        <fullName evidence="4">O-antigen ligase domain-containing protein</fullName>
    </recommendedName>
</protein>
<keyword evidence="1" id="KW-1133">Transmembrane helix</keyword>
<keyword evidence="1" id="KW-0812">Transmembrane</keyword>
<comment type="caution">
    <text evidence="2">The sequence shown here is derived from an EMBL/GenBank/DDBJ whole genome shotgun (WGS) entry which is preliminary data.</text>
</comment>
<feature type="transmembrane region" description="Helical" evidence="1">
    <location>
        <begin position="79"/>
        <end position="96"/>
    </location>
</feature>
<name>A0A2V4C4U9_9FLAO</name>
<reference evidence="2 3" key="1">
    <citation type="submission" date="2018-05" db="EMBL/GenBank/DDBJ databases">
        <title>Flavobacterium sp. strain IMCC34758, incomplete genome.</title>
        <authorList>
            <person name="Joung Y."/>
        </authorList>
    </citation>
    <scope>NUCLEOTIDE SEQUENCE [LARGE SCALE GENOMIC DNA]</scope>
    <source>
        <strain evidence="2 3">IMCC34758</strain>
    </source>
</reference>